<reference evidence="1" key="2">
    <citation type="journal article" date="2024" name="Plant">
        <title>Genomic evolution and insights into agronomic trait innovations of Sesamum species.</title>
        <authorList>
            <person name="Miao H."/>
            <person name="Wang L."/>
            <person name="Qu L."/>
            <person name="Liu H."/>
            <person name="Sun Y."/>
            <person name="Le M."/>
            <person name="Wang Q."/>
            <person name="Wei S."/>
            <person name="Zheng Y."/>
            <person name="Lin W."/>
            <person name="Duan Y."/>
            <person name="Cao H."/>
            <person name="Xiong S."/>
            <person name="Wang X."/>
            <person name="Wei L."/>
            <person name="Li C."/>
            <person name="Ma Q."/>
            <person name="Ju M."/>
            <person name="Zhao R."/>
            <person name="Li G."/>
            <person name="Mu C."/>
            <person name="Tian Q."/>
            <person name="Mei H."/>
            <person name="Zhang T."/>
            <person name="Gao T."/>
            <person name="Zhang H."/>
        </authorList>
    </citation>
    <scope>NUCLEOTIDE SEQUENCE</scope>
    <source>
        <strain evidence="1">G02</strain>
    </source>
</reference>
<dbReference type="EMBL" id="JACGWJ010000013">
    <property type="protein sequence ID" value="KAL0378446.1"/>
    <property type="molecule type" value="Genomic_DNA"/>
</dbReference>
<reference evidence="1" key="1">
    <citation type="submission" date="2020-06" db="EMBL/GenBank/DDBJ databases">
        <authorList>
            <person name="Li T."/>
            <person name="Hu X."/>
            <person name="Zhang T."/>
            <person name="Song X."/>
            <person name="Zhang H."/>
            <person name="Dai N."/>
            <person name="Sheng W."/>
            <person name="Hou X."/>
            <person name="Wei L."/>
        </authorList>
    </citation>
    <scope>NUCLEOTIDE SEQUENCE</scope>
    <source>
        <strain evidence="1">G02</strain>
        <tissue evidence="1">Leaf</tissue>
    </source>
</reference>
<dbReference type="AlphaFoldDB" id="A0AAW2RFZ4"/>
<gene>
    <name evidence="1" type="ORF">Sradi_3150100</name>
</gene>
<protein>
    <submittedName>
        <fullName evidence="1">Uncharacterized protein</fullName>
    </submittedName>
</protein>
<accession>A0AAW2RFZ4</accession>
<evidence type="ECO:0000313" key="1">
    <source>
        <dbReference type="EMBL" id="KAL0378446.1"/>
    </source>
</evidence>
<sequence>MVAFNKIKASSEEAPLVSAISEDDNSTRRAWGLWIYLTEMYKGKAPSSEYLFEKEIMPIWENKLPATEATRMKACNILYVGQWHNHMFCREK</sequence>
<proteinExistence type="predicted"/>
<organism evidence="1">
    <name type="scientific">Sesamum radiatum</name>
    <name type="common">Black benniseed</name>
    <dbReference type="NCBI Taxonomy" id="300843"/>
    <lineage>
        <taxon>Eukaryota</taxon>
        <taxon>Viridiplantae</taxon>
        <taxon>Streptophyta</taxon>
        <taxon>Embryophyta</taxon>
        <taxon>Tracheophyta</taxon>
        <taxon>Spermatophyta</taxon>
        <taxon>Magnoliopsida</taxon>
        <taxon>eudicotyledons</taxon>
        <taxon>Gunneridae</taxon>
        <taxon>Pentapetalae</taxon>
        <taxon>asterids</taxon>
        <taxon>lamiids</taxon>
        <taxon>Lamiales</taxon>
        <taxon>Pedaliaceae</taxon>
        <taxon>Sesamum</taxon>
    </lineage>
</organism>
<comment type="caution">
    <text evidence="1">The sequence shown here is derived from an EMBL/GenBank/DDBJ whole genome shotgun (WGS) entry which is preliminary data.</text>
</comment>
<name>A0AAW2RFZ4_SESRA</name>